<dbReference type="AlphaFoldDB" id="A0A6A6K4R9"/>
<dbReference type="EMBL" id="JAAGAX010000018">
    <property type="protein sequence ID" value="KAF2283722.1"/>
    <property type="molecule type" value="Genomic_DNA"/>
</dbReference>
<protein>
    <submittedName>
        <fullName evidence="2">Uncharacterized protein</fullName>
    </submittedName>
</protein>
<accession>A0A6A6K4R9</accession>
<reference evidence="2 3" key="1">
    <citation type="journal article" date="2020" name="Mol. Plant">
        <title>The Chromosome-Based Rubber Tree Genome Provides New Insights into Spurge Genome Evolution and Rubber Biosynthesis.</title>
        <authorList>
            <person name="Liu J."/>
            <person name="Shi C."/>
            <person name="Shi C.C."/>
            <person name="Li W."/>
            <person name="Zhang Q.J."/>
            <person name="Zhang Y."/>
            <person name="Li K."/>
            <person name="Lu H.F."/>
            <person name="Shi C."/>
            <person name="Zhu S.T."/>
            <person name="Xiao Z.Y."/>
            <person name="Nan H."/>
            <person name="Yue Y."/>
            <person name="Zhu X.G."/>
            <person name="Wu Y."/>
            <person name="Hong X.N."/>
            <person name="Fan G.Y."/>
            <person name="Tong Y."/>
            <person name="Zhang D."/>
            <person name="Mao C.L."/>
            <person name="Liu Y.L."/>
            <person name="Hao S.J."/>
            <person name="Liu W.Q."/>
            <person name="Lv M.Q."/>
            <person name="Zhang H.B."/>
            <person name="Liu Y."/>
            <person name="Hu-Tang G.R."/>
            <person name="Wang J.P."/>
            <person name="Wang J.H."/>
            <person name="Sun Y.H."/>
            <person name="Ni S.B."/>
            <person name="Chen W.B."/>
            <person name="Zhang X.C."/>
            <person name="Jiao Y.N."/>
            <person name="Eichler E.E."/>
            <person name="Li G.H."/>
            <person name="Liu X."/>
            <person name="Gao L.Z."/>
        </authorList>
    </citation>
    <scope>NUCLEOTIDE SEQUENCE [LARGE SCALE GENOMIC DNA]</scope>
    <source>
        <strain evidence="3">cv. GT1</strain>
        <tissue evidence="2">Leaf</tissue>
    </source>
</reference>
<comment type="caution">
    <text evidence="2">The sequence shown here is derived from an EMBL/GenBank/DDBJ whole genome shotgun (WGS) entry which is preliminary data.</text>
</comment>
<evidence type="ECO:0000313" key="3">
    <source>
        <dbReference type="Proteomes" id="UP000467840"/>
    </source>
</evidence>
<evidence type="ECO:0000256" key="1">
    <source>
        <dbReference type="SAM" id="MobiDB-lite"/>
    </source>
</evidence>
<organism evidence="2 3">
    <name type="scientific">Hevea brasiliensis</name>
    <name type="common">Para rubber tree</name>
    <name type="synonym">Siphonia brasiliensis</name>
    <dbReference type="NCBI Taxonomy" id="3981"/>
    <lineage>
        <taxon>Eukaryota</taxon>
        <taxon>Viridiplantae</taxon>
        <taxon>Streptophyta</taxon>
        <taxon>Embryophyta</taxon>
        <taxon>Tracheophyta</taxon>
        <taxon>Spermatophyta</taxon>
        <taxon>Magnoliopsida</taxon>
        <taxon>eudicotyledons</taxon>
        <taxon>Gunneridae</taxon>
        <taxon>Pentapetalae</taxon>
        <taxon>rosids</taxon>
        <taxon>fabids</taxon>
        <taxon>Malpighiales</taxon>
        <taxon>Euphorbiaceae</taxon>
        <taxon>Crotonoideae</taxon>
        <taxon>Micrandreae</taxon>
        <taxon>Hevea</taxon>
    </lineage>
</organism>
<feature type="region of interest" description="Disordered" evidence="1">
    <location>
        <begin position="81"/>
        <end position="104"/>
    </location>
</feature>
<proteinExistence type="predicted"/>
<dbReference type="Proteomes" id="UP000467840">
    <property type="component" value="Chromosome 12"/>
</dbReference>
<name>A0A6A6K4R9_HEVBR</name>
<evidence type="ECO:0000313" key="2">
    <source>
        <dbReference type="EMBL" id="KAF2283722.1"/>
    </source>
</evidence>
<keyword evidence="3" id="KW-1185">Reference proteome</keyword>
<sequence>MTQSRPLMPLTKMRPLILGPFITQLAVNENLIDLDDLRAVHLHLACDMMPLDLKCLKSMGLIYQEEDGSFSFIPTGPILQQRGNPTTGTATPSTSIAPGPSSSRSIEEHLDRLKAAIMTLTTHVTSMDAALLALCHHFGISPPTPPS</sequence>
<gene>
    <name evidence="2" type="ORF">GH714_014536</name>
</gene>